<dbReference type="RefSeq" id="WP_103905265.1">
    <property type="nucleotide sequence ID" value="NZ_CP049246.1"/>
</dbReference>
<dbReference type="Pfam" id="PF07166">
    <property type="entry name" value="DUF1398"/>
    <property type="match status" value="1"/>
</dbReference>
<dbReference type="AlphaFoldDB" id="A0A1H5UCJ6"/>
<proteinExistence type="predicted"/>
<dbReference type="EMBL" id="FNUT01000002">
    <property type="protein sequence ID" value="SEF72822.1"/>
    <property type="molecule type" value="Genomic_DNA"/>
</dbReference>
<accession>A0A1H5UCJ6</accession>
<dbReference type="OrthoDB" id="1550456at2"/>
<dbReference type="Proteomes" id="UP000236731">
    <property type="component" value="Unassembled WGS sequence"/>
</dbReference>
<protein>
    <submittedName>
        <fullName evidence="1">Uncharacterized conserved protein YbcV, DUF1398 family</fullName>
    </submittedName>
</protein>
<organism evidence="1 2">
    <name type="scientific">Sphingobacterium lactis</name>
    <dbReference type="NCBI Taxonomy" id="797291"/>
    <lineage>
        <taxon>Bacteria</taxon>
        <taxon>Pseudomonadati</taxon>
        <taxon>Bacteroidota</taxon>
        <taxon>Sphingobacteriia</taxon>
        <taxon>Sphingobacteriales</taxon>
        <taxon>Sphingobacteriaceae</taxon>
        <taxon>Sphingobacterium</taxon>
    </lineage>
</organism>
<dbReference type="InterPro" id="IPR036696">
    <property type="entry name" value="YdfO-like_sf"/>
</dbReference>
<gene>
    <name evidence="1" type="ORF">SAMN05421877_102251</name>
</gene>
<sequence>MSFTYRQIEEAHAKVKTVADFPAYIQEIRELGVTGFEFHVKDGNEKYIGEGGYEVYSHAKYPPVDIAEEVDLPTFAKALVDHQEGKTDFPQFLVDCANTGVHYWHVDLQKGTCTYFDGKGEEILEEEVRG</sequence>
<dbReference type="InterPro" id="IPR009833">
    <property type="entry name" value="DUF1398"/>
</dbReference>
<dbReference type="SUPFAM" id="SSF160419">
    <property type="entry name" value="YdfO-like"/>
    <property type="match status" value="1"/>
</dbReference>
<evidence type="ECO:0000313" key="1">
    <source>
        <dbReference type="EMBL" id="SEF72822.1"/>
    </source>
</evidence>
<name>A0A1H5UCJ6_9SPHI</name>
<evidence type="ECO:0000313" key="2">
    <source>
        <dbReference type="Proteomes" id="UP000236731"/>
    </source>
</evidence>
<reference evidence="2" key="1">
    <citation type="submission" date="2016-10" db="EMBL/GenBank/DDBJ databases">
        <authorList>
            <person name="Varghese N."/>
            <person name="Submissions S."/>
        </authorList>
    </citation>
    <scope>NUCLEOTIDE SEQUENCE [LARGE SCALE GENOMIC DNA]</scope>
    <source>
        <strain evidence="2">DSM 22361</strain>
    </source>
</reference>
<keyword evidence="2" id="KW-1185">Reference proteome</keyword>
<dbReference type="Gene3D" id="3.30.1810.10">
    <property type="entry name" value="YdfO-like"/>
    <property type="match status" value="1"/>
</dbReference>